<dbReference type="Proteomes" id="UP000273194">
    <property type="component" value="Chromosome"/>
</dbReference>
<evidence type="ECO:0000313" key="8">
    <source>
        <dbReference type="EMBL" id="AZF79611.1"/>
    </source>
</evidence>
<dbReference type="EMBL" id="CP033236">
    <property type="protein sequence ID" value="AZF71763.1"/>
    <property type="molecule type" value="Genomic_DNA"/>
</dbReference>
<evidence type="ECO:0000313" key="12">
    <source>
        <dbReference type="Proteomes" id="UP000033085"/>
    </source>
</evidence>
<proteinExistence type="predicted"/>
<evidence type="ECO:0000313" key="19">
    <source>
        <dbReference type="Proteomes" id="UP000278715"/>
    </source>
</evidence>
<dbReference type="EMBL" id="CP033238">
    <property type="protein sequence ID" value="AZF77006.1"/>
    <property type="molecule type" value="Genomic_DNA"/>
</dbReference>
<gene>
    <name evidence="3" type="ORF">SULA_2561</name>
    <name evidence="1" type="ORF">SULB_2563</name>
    <name evidence="2" type="ORF">SULC_2558</name>
    <name evidence="4" type="ORF">SULG_13005</name>
    <name evidence="5" type="ORF">SULH_13005</name>
    <name evidence="6" type="ORF">SULI_13005</name>
    <name evidence="7" type="ORF">SULM_12995</name>
    <name evidence="8" type="ORF">SULN_12985</name>
    <name evidence="9" type="ORF">SULO_13005</name>
    <name evidence="10" type="ORF">SULZ_13035</name>
</gene>
<evidence type="ECO:0000313" key="5">
    <source>
        <dbReference type="EMBL" id="AZF71763.1"/>
    </source>
</evidence>
<dbReference type="EMBL" id="CP033237">
    <property type="protein sequence ID" value="AZF74383.1"/>
    <property type="molecule type" value="Genomic_DNA"/>
</dbReference>
<dbReference type="EMBL" id="CP011055">
    <property type="protein sequence ID" value="AKA74679.1"/>
    <property type="molecule type" value="Genomic_DNA"/>
</dbReference>
<evidence type="ECO:0000313" key="13">
    <source>
        <dbReference type="Proteomes" id="UP000033106"/>
    </source>
</evidence>
<evidence type="ECO:0000313" key="10">
    <source>
        <dbReference type="EMBL" id="AZF84808.1"/>
    </source>
</evidence>
<dbReference type="Proteomes" id="UP000278715">
    <property type="component" value="Chromosome"/>
</dbReference>
<evidence type="ECO:0000313" key="20">
    <source>
        <dbReference type="Proteomes" id="UP000282269"/>
    </source>
</evidence>
<evidence type="ECO:0000313" key="7">
    <source>
        <dbReference type="EMBL" id="AZF77006.1"/>
    </source>
</evidence>
<sequence>MRYSDYLKVFPADLRSLPIFYYLSLKTFINYFILHKGFEHNEDITSLIKVKIDGIIFNVRKHNFIHDIQHYLLRQEINIRKWFSFKEFL</sequence>
<evidence type="ECO:0000313" key="1">
    <source>
        <dbReference type="EMBL" id="AKA74679.1"/>
    </source>
</evidence>
<evidence type="ECO:0000313" key="18">
    <source>
        <dbReference type="Proteomes" id="UP000275843"/>
    </source>
</evidence>
<dbReference type="AlphaFoldDB" id="A0A0E3KDK5"/>
<reference evidence="3" key="3">
    <citation type="submission" date="2018-10" db="EMBL/GenBank/DDBJ databases">
        <authorList>
            <person name="McCarthy S."/>
            <person name="Gradnigo J."/>
            <person name="Johnson T."/>
            <person name="Payne S."/>
            <person name="Lipzen A."/>
            <person name="Schackwitz W."/>
            <person name="Martin J."/>
            <person name="Moriyama E."/>
            <person name="Blum P."/>
        </authorList>
    </citation>
    <scope>NUCLEOTIDE SEQUENCE</scope>
    <source>
        <strain evidence="1">SARC-B</strain>
        <strain evidence="2">SARC-C</strain>
        <strain evidence="3">SULA</strain>
    </source>
</reference>
<reference evidence="11 12" key="1">
    <citation type="journal article" date="2015" name="Genome Announc.">
        <title>Complete Genome Sequence of Sulfolobus solfataricus Strain 98/2 and Evolved Derivatives.</title>
        <authorList>
            <person name="McCarthy S."/>
            <person name="Gradnigo J."/>
            <person name="Johnson T."/>
            <person name="Payne S."/>
            <person name="Lipzen A."/>
            <person name="Martin J."/>
            <person name="Schackwitz W."/>
            <person name="Moriyama E."/>
            <person name="Blum P."/>
        </authorList>
    </citation>
    <scope>NUCLEOTIDE SEQUENCE [LARGE SCALE GENOMIC DNA]</scope>
    <source>
        <strain evidence="11">98/2 SULC</strain>
        <strain evidence="1">SARC-B</strain>
        <strain evidence="2">SARC-C</strain>
        <strain evidence="3 13">SULA</strain>
        <strain evidence="12">SULB</strain>
    </source>
</reference>
<dbReference type="KEGG" id="ssof:SULC_2558"/>
<dbReference type="GeneID" id="44130522"/>
<dbReference type="Proteomes" id="UP000269431">
    <property type="component" value="Chromosome"/>
</dbReference>
<name>A0A0E3KDK5_SACSO</name>
<dbReference type="Proteomes" id="UP000282269">
    <property type="component" value="Chromosome"/>
</dbReference>
<dbReference type="EMBL" id="CP033241">
    <property type="protein sequence ID" value="AZF84808.1"/>
    <property type="molecule type" value="Genomic_DNA"/>
</dbReference>
<reference evidence="14 15" key="2">
    <citation type="journal article" date="2018" name="Proc. Natl. Acad. Sci. U.S.A.">
        <title>Nonmutational mechanism of inheritance in the Archaeon Sulfolobus solfataricus.</title>
        <authorList>
            <person name="Payne S."/>
            <person name="McCarthy S."/>
            <person name="Johnson T."/>
            <person name="North E."/>
            <person name="Blum P."/>
        </authorList>
    </citation>
    <scope>NUCLEOTIDE SEQUENCE [LARGE SCALE GENOMIC DNA]</scope>
    <source>
        <strain evidence="5 14">SARC-H</strain>
        <strain evidence="6 18">SARC-I</strain>
        <strain evidence="8 19">SARC-N</strain>
        <strain evidence="9 20">SARC-O</strain>
        <strain evidence="10 15">SUL120</strain>
        <strain evidence="4 16">SULG</strain>
        <strain evidence="7 17">SULM</strain>
    </source>
</reference>
<dbReference type="Proteomes" id="UP000033106">
    <property type="component" value="Chromosome"/>
</dbReference>
<evidence type="ECO:0000313" key="11">
    <source>
        <dbReference type="Proteomes" id="UP000033057"/>
    </source>
</evidence>
<dbReference type="RefSeq" id="WP_014511693.1">
    <property type="nucleotide sequence ID" value="NZ_CP011055.2"/>
</dbReference>
<dbReference type="Proteomes" id="UP000273443">
    <property type="component" value="Chromosome"/>
</dbReference>
<protein>
    <submittedName>
        <fullName evidence="3">Uncharacterized protein</fullName>
    </submittedName>
</protein>
<dbReference type="KEGG" id="ssoa:SULA_2561"/>
<evidence type="ECO:0000313" key="14">
    <source>
        <dbReference type="Proteomes" id="UP000267993"/>
    </source>
</evidence>
<evidence type="ECO:0000313" key="3">
    <source>
        <dbReference type="EMBL" id="AKA80064.1"/>
    </source>
</evidence>
<evidence type="ECO:0000313" key="17">
    <source>
        <dbReference type="Proteomes" id="UP000273443"/>
    </source>
</evidence>
<dbReference type="PATRIC" id="fig|2287.6.peg.2727"/>
<organism evidence="3 13">
    <name type="scientific">Saccharolobus solfataricus</name>
    <name type="common">Sulfolobus solfataricus</name>
    <dbReference type="NCBI Taxonomy" id="2287"/>
    <lineage>
        <taxon>Archaea</taxon>
        <taxon>Thermoproteota</taxon>
        <taxon>Thermoprotei</taxon>
        <taxon>Sulfolobales</taxon>
        <taxon>Sulfolobaceae</taxon>
        <taxon>Saccharolobus</taxon>
    </lineage>
</organism>
<evidence type="ECO:0000313" key="2">
    <source>
        <dbReference type="EMBL" id="AKA77373.1"/>
    </source>
</evidence>
<dbReference type="Proteomes" id="UP000275843">
    <property type="component" value="Chromosome"/>
</dbReference>
<evidence type="ECO:0000313" key="9">
    <source>
        <dbReference type="EMBL" id="AZF82216.1"/>
    </source>
</evidence>
<dbReference type="EMBL" id="CP033235">
    <property type="protein sequence ID" value="AZF69143.1"/>
    <property type="molecule type" value="Genomic_DNA"/>
</dbReference>
<dbReference type="EMBL" id="CP033239">
    <property type="protein sequence ID" value="AZF79611.1"/>
    <property type="molecule type" value="Genomic_DNA"/>
</dbReference>
<dbReference type="EMBL" id="CP011056">
    <property type="protein sequence ID" value="AKA77373.1"/>
    <property type="molecule type" value="Genomic_DNA"/>
</dbReference>
<evidence type="ECO:0000313" key="15">
    <source>
        <dbReference type="Proteomes" id="UP000269431"/>
    </source>
</evidence>
<dbReference type="Proteomes" id="UP000033057">
    <property type="component" value="Chromosome"/>
</dbReference>
<dbReference type="EMBL" id="CP033240">
    <property type="protein sequence ID" value="AZF82216.1"/>
    <property type="molecule type" value="Genomic_DNA"/>
</dbReference>
<dbReference type="Proteomes" id="UP000267993">
    <property type="component" value="Chromosome"/>
</dbReference>
<evidence type="ECO:0000313" key="6">
    <source>
        <dbReference type="EMBL" id="AZF74383.1"/>
    </source>
</evidence>
<dbReference type="EMBL" id="CP011057">
    <property type="protein sequence ID" value="AKA80064.1"/>
    <property type="molecule type" value="Genomic_DNA"/>
</dbReference>
<evidence type="ECO:0000313" key="16">
    <source>
        <dbReference type="Proteomes" id="UP000273194"/>
    </source>
</evidence>
<dbReference type="Proteomes" id="UP000033085">
    <property type="component" value="Chromosome"/>
</dbReference>
<accession>A0A0E3KDK5</accession>
<evidence type="ECO:0000313" key="4">
    <source>
        <dbReference type="EMBL" id="AZF69143.1"/>
    </source>
</evidence>
<dbReference type="KEGG" id="ssol:SULB_2563"/>